<protein>
    <submittedName>
        <fullName evidence="4">Uncharacterized protein</fullName>
    </submittedName>
</protein>
<dbReference type="SUPFAM" id="SSF51735">
    <property type="entry name" value="NAD(P)-binding Rossmann-fold domains"/>
    <property type="match status" value="1"/>
</dbReference>
<comment type="similarity">
    <text evidence="1">Belongs to the short-chain dehydrogenases/reductases (SDR) family.</text>
</comment>
<dbReference type="InterPro" id="IPR002347">
    <property type="entry name" value="SDR_fam"/>
</dbReference>
<evidence type="ECO:0000256" key="3">
    <source>
        <dbReference type="ARBA" id="ARBA00023002"/>
    </source>
</evidence>
<dbReference type="Pfam" id="PF00106">
    <property type="entry name" value="adh_short"/>
    <property type="match status" value="1"/>
</dbReference>
<dbReference type="PRINTS" id="PR00081">
    <property type="entry name" value="GDHRDH"/>
</dbReference>
<keyword evidence="3" id="KW-0560">Oxidoreductase</keyword>
<sequence>MAASKIVLCTGANQGLGYAVLQVASLRYPAYTYVLASRDLEKGKAAATSLRESGVQAPIDVVQLDVTNDEDITRAASFSSAQSNAKAYKSCPRTVLINNAGIIRRPPPGDLPALRTALEEVLNTNLTSVAVVTEAFTPLLRESADPKVINVSSGLGSIQNSLTKKMGRSPIYGVSKIGLNGLTVHLQVAENDRVAVEGISDGKPRIRYYVCAPGPLKTAFTNFNALCRSPESGAEVVVRLAADDASKYDGGSFWEYEHGEMRQVPW</sequence>
<evidence type="ECO:0000256" key="1">
    <source>
        <dbReference type="ARBA" id="ARBA00006484"/>
    </source>
</evidence>
<dbReference type="InParanoid" id="A0A423WYY0"/>
<dbReference type="GO" id="GO:0016491">
    <property type="term" value="F:oxidoreductase activity"/>
    <property type="evidence" value="ECO:0007669"/>
    <property type="project" value="UniProtKB-KW"/>
</dbReference>
<dbReference type="Proteomes" id="UP000285146">
    <property type="component" value="Unassembled WGS sequence"/>
</dbReference>
<dbReference type="AlphaFoldDB" id="A0A423WYY0"/>
<evidence type="ECO:0000256" key="2">
    <source>
        <dbReference type="ARBA" id="ARBA00022857"/>
    </source>
</evidence>
<proteinExistence type="inferred from homology"/>
<accession>A0A423WYY0</accession>
<dbReference type="InterPro" id="IPR036291">
    <property type="entry name" value="NAD(P)-bd_dom_sf"/>
</dbReference>
<keyword evidence="2" id="KW-0521">NADP</keyword>
<gene>
    <name evidence="4" type="ORF">VPNG_06395</name>
</gene>
<dbReference type="OrthoDB" id="1933717at2759"/>
<keyword evidence="5" id="KW-1185">Reference proteome</keyword>
<organism evidence="4 5">
    <name type="scientific">Cytospora leucostoma</name>
    <dbReference type="NCBI Taxonomy" id="1230097"/>
    <lineage>
        <taxon>Eukaryota</taxon>
        <taxon>Fungi</taxon>
        <taxon>Dikarya</taxon>
        <taxon>Ascomycota</taxon>
        <taxon>Pezizomycotina</taxon>
        <taxon>Sordariomycetes</taxon>
        <taxon>Sordariomycetidae</taxon>
        <taxon>Diaporthales</taxon>
        <taxon>Cytosporaceae</taxon>
        <taxon>Cytospora</taxon>
    </lineage>
</organism>
<evidence type="ECO:0000313" key="4">
    <source>
        <dbReference type="EMBL" id="ROW08687.1"/>
    </source>
</evidence>
<reference evidence="4 5" key="1">
    <citation type="submission" date="2015-09" db="EMBL/GenBank/DDBJ databases">
        <title>Host preference determinants of Valsa canker pathogens revealed by comparative genomics.</title>
        <authorList>
            <person name="Yin Z."/>
            <person name="Huang L."/>
        </authorList>
    </citation>
    <scope>NUCLEOTIDE SEQUENCE [LARGE SCALE GENOMIC DNA]</scope>
    <source>
        <strain evidence="4 5">SXYLt</strain>
    </source>
</reference>
<comment type="caution">
    <text evidence="4">The sequence shown here is derived from an EMBL/GenBank/DDBJ whole genome shotgun (WGS) entry which is preliminary data.</text>
</comment>
<dbReference type="STRING" id="1230097.A0A423WYY0"/>
<name>A0A423WYY0_9PEZI</name>
<dbReference type="PANTHER" id="PTHR43963">
    <property type="entry name" value="CARBONYL REDUCTASE 1-RELATED"/>
    <property type="match status" value="1"/>
</dbReference>
<dbReference type="PANTHER" id="PTHR43963:SF6">
    <property type="entry name" value="CHAIN DEHYDROGENASE FAMILY PROTEIN, PUTATIVE (AFU_ORTHOLOGUE AFUA_3G15350)-RELATED"/>
    <property type="match status" value="1"/>
</dbReference>
<evidence type="ECO:0000313" key="5">
    <source>
        <dbReference type="Proteomes" id="UP000285146"/>
    </source>
</evidence>
<dbReference type="EMBL" id="LKEB01000033">
    <property type="protein sequence ID" value="ROW08687.1"/>
    <property type="molecule type" value="Genomic_DNA"/>
</dbReference>
<dbReference type="Gene3D" id="3.40.50.720">
    <property type="entry name" value="NAD(P)-binding Rossmann-like Domain"/>
    <property type="match status" value="1"/>
</dbReference>